<dbReference type="PANTHER" id="PTHR33392">
    <property type="entry name" value="POLYISOPRENYL-TEICHOIC ACID--PEPTIDOGLYCAN TEICHOIC ACID TRANSFERASE TAGU"/>
    <property type="match status" value="1"/>
</dbReference>
<gene>
    <name evidence="4" type="ORF">SAMN06264849_10417</name>
</gene>
<evidence type="ECO:0000259" key="3">
    <source>
        <dbReference type="Pfam" id="PF03816"/>
    </source>
</evidence>
<dbReference type="AlphaFoldDB" id="A0A521CIZ7"/>
<dbReference type="NCBIfam" id="TIGR00350">
    <property type="entry name" value="lytR_cpsA_psr"/>
    <property type="match status" value="1"/>
</dbReference>
<reference evidence="4 5" key="1">
    <citation type="submission" date="2017-05" db="EMBL/GenBank/DDBJ databases">
        <authorList>
            <person name="Varghese N."/>
            <person name="Submissions S."/>
        </authorList>
    </citation>
    <scope>NUCLEOTIDE SEQUENCE [LARGE SCALE GENOMIC DNA]</scope>
    <source>
        <strain evidence="4 5">DSM 45474</strain>
    </source>
</reference>
<dbReference type="Pfam" id="PF03816">
    <property type="entry name" value="LytR_cpsA_psr"/>
    <property type="match status" value="1"/>
</dbReference>
<evidence type="ECO:0000256" key="1">
    <source>
        <dbReference type="ARBA" id="ARBA00006068"/>
    </source>
</evidence>
<feature type="compositionally biased region" description="Low complexity" evidence="2">
    <location>
        <begin position="316"/>
        <end position="334"/>
    </location>
</feature>
<evidence type="ECO:0000313" key="5">
    <source>
        <dbReference type="Proteomes" id="UP000315636"/>
    </source>
</evidence>
<feature type="domain" description="Cell envelope-related transcriptional attenuator" evidence="3">
    <location>
        <begin position="64"/>
        <end position="216"/>
    </location>
</feature>
<evidence type="ECO:0000256" key="2">
    <source>
        <dbReference type="SAM" id="MobiDB-lite"/>
    </source>
</evidence>
<feature type="region of interest" description="Disordered" evidence="2">
    <location>
        <begin position="305"/>
        <end position="350"/>
    </location>
</feature>
<proteinExistence type="inferred from homology"/>
<keyword evidence="5" id="KW-1185">Reference proteome</keyword>
<dbReference type="EMBL" id="FXTI01000004">
    <property type="protein sequence ID" value="SMO59362.1"/>
    <property type="molecule type" value="Genomic_DNA"/>
</dbReference>
<organism evidence="4 5">
    <name type="scientific">Melghirimyces algeriensis</name>
    <dbReference type="NCBI Taxonomy" id="910412"/>
    <lineage>
        <taxon>Bacteria</taxon>
        <taxon>Bacillati</taxon>
        <taxon>Bacillota</taxon>
        <taxon>Bacilli</taxon>
        <taxon>Bacillales</taxon>
        <taxon>Thermoactinomycetaceae</taxon>
        <taxon>Melghirimyces</taxon>
    </lineage>
</organism>
<dbReference type="InterPro" id="IPR050922">
    <property type="entry name" value="LytR/CpsA/Psr_CW_biosynth"/>
</dbReference>
<dbReference type="InterPro" id="IPR004474">
    <property type="entry name" value="LytR_CpsA_psr"/>
</dbReference>
<accession>A0A521CIZ7</accession>
<dbReference type="PANTHER" id="PTHR33392:SF6">
    <property type="entry name" value="POLYISOPRENYL-TEICHOIC ACID--PEPTIDOGLYCAN TEICHOIC ACID TRANSFERASE TAGU"/>
    <property type="match status" value="1"/>
</dbReference>
<dbReference type="Gene3D" id="3.40.630.190">
    <property type="entry name" value="LCP protein"/>
    <property type="match status" value="1"/>
</dbReference>
<name>A0A521CIZ7_9BACL</name>
<evidence type="ECO:0000313" key="4">
    <source>
        <dbReference type="EMBL" id="SMO59362.1"/>
    </source>
</evidence>
<sequence length="350" mass="39703">MFLIGIIGTSSYFIYQVWGAVDDSYDPLKRDKSSKRKKEVTMKDPFTVMFVGTDVRSAKSENWRSDVLIVAAVNPKEKSIKMVSIPRDTLAPIANTQGKDKINSAASYGISKNVGPMTNTVETVEHFLNIPIDYYVKVNFNGFIELVDAVGGVDVNVPFDFSMRLFYKMQHYEKGPAHLDGTRALGYVRMRKSDPRGDQGRNERQREVIQALMSKIVDIKSVTKIDDILQSLGRNVTHNMKLEELYELQDIYRAIPDENTETLKLNGRNSKDNPKGIWYYIVTDQERLRLSNVIRKQLKLPLQTLDGKPYQPTESQNQEEQGMEQQETGTQTPTDPAQGNQGMTPQGNQP</sequence>
<feature type="compositionally biased region" description="Polar residues" evidence="2">
    <location>
        <begin position="335"/>
        <end position="350"/>
    </location>
</feature>
<comment type="similarity">
    <text evidence="1">Belongs to the LytR/CpsA/Psr (LCP) family.</text>
</comment>
<dbReference type="Proteomes" id="UP000315636">
    <property type="component" value="Unassembled WGS sequence"/>
</dbReference>
<dbReference type="RefSeq" id="WP_246064888.1">
    <property type="nucleotide sequence ID" value="NZ_FXTI01000004.1"/>
</dbReference>
<protein>
    <submittedName>
        <fullName evidence="4">Transcriptional attenuator, LytR family</fullName>
    </submittedName>
</protein>